<dbReference type="InterPro" id="IPR028096">
    <property type="entry name" value="EfeO_Cupredoxin"/>
</dbReference>
<protein>
    <submittedName>
        <fullName evidence="7">Iron uptake system protein EfeO</fullName>
    </submittedName>
</protein>
<comment type="subcellular location">
    <subcellularLocation>
        <location evidence="1">Periplasm</location>
    </subcellularLocation>
</comment>
<dbReference type="InterPro" id="IPR034981">
    <property type="entry name" value="Imelysin-like_EfeO/Algp7"/>
</dbReference>
<feature type="domain" description="Imelysin-like" evidence="5">
    <location>
        <begin position="168"/>
        <end position="377"/>
    </location>
</feature>
<evidence type="ECO:0000256" key="3">
    <source>
        <dbReference type="ARBA" id="ARBA00022729"/>
    </source>
</evidence>
<accession>A0A8I1K970</accession>
<reference evidence="7" key="1">
    <citation type="submission" date="2020-12" db="EMBL/GenBank/DDBJ databases">
        <title>Antibiotic resistance and phylogeny of Pseudomonas spp. isolated over three decades from chicken meat in the Norwegian food chain.</title>
        <authorList>
            <person name="Moen B."/>
        </authorList>
    </citation>
    <scope>NUCLEOTIDE SEQUENCE</scope>
    <source>
        <strain evidence="7">MF6762</strain>
    </source>
</reference>
<evidence type="ECO:0000313" key="7">
    <source>
        <dbReference type="EMBL" id="MBJ2256232.1"/>
    </source>
</evidence>
<dbReference type="Proteomes" id="UP000658390">
    <property type="component" value="Unassembled WGS sequence"/>
</dbReference>
<feature type="domain" description="EfeO-type cupredoxin-like" evidence="6">
    <location>
        <begin position="30"/>
        <end position="131"/>
    </location>
</feature>
<dbReference type="InterPro" id="IPR018976">
    <property type="entry name" value="Imelysin-like"/>
</dbReference>
<dbReference type="NCBIfam" id="NF007697">
    <property type="entry name" value="PRK10378.1"/>
    <property type="match status" value="1"/>
</dbReference>
<evidence type="ECO:0000259" key="5">
    <source>
        <dbReference type="Pfam" id="PF09375"/>
    </source>
</evidence>
<evidence type="ECO:0000256" key="1">
    <source>
        <dbReference type="ARBA" id="ARBA00004418"/>
    </source>
</evidence>
<dbReference type="InterPro" id="IPR038352">
    <property type="entry name" value="Imelysin_sf"/>
</dbReference>
<dbReference type="NCBIfam" id="NF041757">
    <property type="entry name" value="EfeO"/>
    <property type="match status" value="1"/>
</dbReference>
<organism evidence="7 8">
    <name type="scientific">Pseudomonas psychrophila</name>
    <dbReference type="NCBI Taxonomy" id="122355"/>
    <lineage>
        <taxon>Bacteria</taxon>
        <taxon>Pseudomonadati</taxon>
        <taxon>Pseudomonadota</taxon>
        <taxon>Gammaproteobacteria</taxon>
        <taxon>Pseudomonadales</taxon>
        <taxon>Pseudomonadaceae</taxon>
        <taxon>Pseudomonas</taxon>
    </lineage>
</organism>
<dbReference type="InterPro" id="IPR053377">
    <property type="entry name" value="Iron_uptake_EfeM/EfeO"/>
</dbReference>
<dbReference type="Pfam" id="PF09375">
    <property type="entry name" value="Peptidase_M75"/>
    <property type="match status" value="1"/>
</dbReference>
<dbReference type="PANTHER" id="PTHR39192:SF1">
    <property type="entry name" value="IRON UPTAKE SYSTEM COMPONENT EFEO"/>
    <property type="match status" value="1"/>
</dbReference>
<dbReference type="Gene3D" id="1.20.1420.20">
    <property type="entry name" value="M75 peptidase, HXXE motif"/>
    <property type="match status" value="1"/>
</dbReference>
<keyword evidence="4" id="KW-0472">Membrane</keyword>
<proteinExistence type="inferred from homology"/>
<dbReference type="AlphaFoldDB" id="A0A8I1K970"/>
<evidence type="ECO:0000313" key="8">
    <source>
        <dbReference type="Proteomes" id="UP000658390"/>
    </source>
</evidence>
<evidence type="ECO:0000256" key="2">
    <source>
        <dbReference type="ARBA" id="ARBA00005989"/>
    </source>
</evidence>
<dbReference type="EMBL" id="JAEKCZ010000005">
    <property type="protein sequence ID" value="MBJ2256232.1"/>
    <property type="molecule type" value="Genomic_DNA"/>
</dbReference>
<keyword evidence="4" id="KW-0812">Transmembrane</keyword>
<dbReference type="GO" id="GO:0042597">
    <property type="term" value="C:periplasmic space"/>
    <property type="evidence" value="ECO:0007669"/>
    <property type="project" value="UniProtKB-SubCell"/>
</dbReference>
<comment type="caution">
    <text evidence="7">The sequence shown here is derived from an EMBL/GenBank/DDBJ whole genome shotgun (WGS) entry which is preliminary data.</text>
</comment>
<sequence length="397" mass="42818">MPTPASGTPPRALRWAVAGSVIVMIAAGGLFYYASQLAAAKRKTHNDQVTVTIHPHSCEPNALTVPAGLNSFRIVNASERAVEWEILDGVLVVEERENIAPGLSQVINATLAPGDYAITCGLLSNPRGTLHVTPTAASEASANARPSMVAFIGPLSEFRVYVSRQSSVLIKAVDALSQAIGAGDLEQAQALYTPARVAYQRLAPAAQRLAELDNAINARADYFEKRESDPGFTGFHRLEYGLFDQRSTEGLAPIAQRLQADTVQLKQQLLAQSLPPEQLVSIVARTLHNLADTRANSGEEERYSHIDLNGFAANLEATRKVVDLLRPLLTKKNPDLQRNIDSASASLEAELNGLKTSQGYRTYDRVSAEQRQHISNKAKVLADELDGIDPALGLSGL</sequence>
<name>A0A8I1K970_9PSED</name>
<dbReference type="InterPro" id="IPR050894">
    <property type="entry name" value="EfeM/EfeO_iron_uptake"/>
</dbReference>
<dbReference type="CDD" id="cd14656">
    <property type="entry name" value="Imelysin-like_EfeO"/>
    <property type="match status" value="1"/>
</dbReference>
<evidence type="ECO:0000256" key="4">
    <source>
        <dbReference type="SAM" id="Phobius"/>
    </source>
</evidence>
<keyword evidence="3" id="KW-0732">Signal</keyword>
<keyword evidence="4" id="KW-1133">Transmembrane helix</keyword>
<dbReference type="PANTHER" id="PTHR39192">
    <property type="entry name" value="IRON UPTAKE SYSTEM COMPONENT EFEO"/>
    <property type="match status" value="1"/>
</dbReference>
<dbReference type="RefSeq" id="WP_019827148.1">
    <property type="nucleotide sequence ID" value="NZ_ATLR01000034.1"/>
</dbReference>
<evidence type="ECO:0000259" key="6">
    <source>
        <dbReference type="Pfam" id="PF13473"/>
    </source>
</evidence>
<dbReference type="Pfam" id="PF13473">
    <property type="entry name" value="Cupredoxin_1"/>
    <property type="match status" value="1"/>
</dbReference>
<gene>
    <name evidence="7" type="primary">efeO</name>
    <name evidence="7" type="ORF">JFT45_06850</name>
</gene>
<comment type="similarity">
    <text evidence="2">Belongs to the EfeM/EfeO family.</text>
</comment>
<feature type="transmembrane region" description="Helical" evidence="4">
    <location>
        <begin position="12"/>
        <end position="34"/>
    </location>
</feature>